<dbReference type="InterPro" id="IPR025877">
    <property type="entry name" value="MobA-like_NTP_Trfase"/>
</dbReference>
<dbReference type="PANTHER" id="PTHR43584:SF8">
    <property type="entry name" value="N-ACETYLMURAMATE ALPHA-1-PHOSPHATE URIDYLYLTRANSFERASE"/>
    <property type="match status" value="1"/>
</dbReference>
<dbReference type="Pfam" id="PF12804">
    <property type="entry name" value="NTP_transf_3"/>
    <property type="match status" value="1"/>
</dbReference>
<gene>
    <name evidence="4" type="ORF">A2849_01190</name>
</gene>
<evidence type="ECO:0000313" key="4">
    <source>
        <dbReference type="EMBL" id="OHA20374.1"/>
    </source>
</evidence>
<evidence type="ECO:0000256" key="2">
    <source>
        <dbReference type="ARBA" id="ARBA00022695"/>
    </source>
</evidence>
<evidence type="ECO:0000256" key="1">
    <source>
        <dbReference type="ARBA" id="ARBA00022679"/>
    </source>
</evidence>
<proteinExistence type="predicted"/>
<dbReference type="CDD" id="cd02523">
    <property type="entry name" value="PC_cytidylyltransferase"/>
    <property type="match status" value="1"/>
</dbReference>
<dbReference type="GO" id="GO:0016779">
    <property type="term" value="F:nucleotidyltransferase activity"/>
    <property type="evidence" value="ECO:0007669"/>
    <property type="project" value="UniProtKB-KW"/>
</dbReference>
<dbReference type="AlphaFoldDB" id="A0A1G2M9F6"/>
<feature type="domain" description="MobA-like NTP transferase" evidence="3">
    <location>
        <begin position="3"/>
        <end position="210"/>
    </location>
</feature>
<comment type="caution">
    <text evidence="4">The sequence shown here is derived from an EMBL/GenBank/DDBJ whole genome shotgun (WGS) entry which is preliminary data.</text>
</comment>
<evidence type="ECO:0000313" key="5">
    <source>
        <dbReference type="Proteomes" id="UP000178121"/>
    </source>
</evidence>
<dbReference type="PANTHER" id="PTHR43584">
    <property type="entry name" value="NUCLEOTIDYL TRANSFERASE"/>
    <property type="match status" value="1"/>
</dbReference>
<keyword evidence="1" id="KW-0808">Transferase</keyword>
<keyword evidence="2" id="KW-0548">Nucleotidyltransferase</keyword>
<dbReference type="Gene3D" id="3.90.550.10">
    <property type="entry name" value="Spore Coat Polysaccharide Biosynthesis Protein SpsA, Chain A"/>
    <property type="match status" value="1"/>
</dbReference>
<reference evidence="4 5" key="1">
    <citation type="journal article" date="2016" name="Nat. Commun.">
        <title>Thousands of microbial genomes shed light on interconnected biogeochemical processes in an aquifer system.</title>
        <authorList>
            <person name="Anantharaman K."/>
            <person name="Brown C.T."/>
            <person name="Hug L.A."/>
            <person name="Sharon I."/>
            <person name="Castelle C.J."/>
            <person name="Probst A.J."/>
            <person name="Thomas B.C."/>
            <person name="Singh A."/>
            <person name="Wilkins M.J."/>
            <person name="Karaoz U."/>
            <person name="Brodie E.L."/>
            <person name="Williams K.H."/>
            <person name="Hubbard S.S."/>
            <person name="Banfield J.F."/>
        </authorList>
    </citation>
    <scope>NUCLEOTIDE SEQUENCE [LARGE SCALE GENOMIC DNA]</scope>
</reference>
<evidence type="ECO:0000259" key="3">
    <source>
        <dbReference type="Pfam" id="PF12804"/>
    </source>
</evidence>
<accession>A0A1G2M9F6</accession>
<sequence>MKAIILAAGRGTRLSKYTKDLPKCMLEFGGKTLILRQVETLRKAGISDITLIKGYLAEKIQIPGVKYLVNERYAETNMVGTLMCAKEELGGDTLICYGDIIYEEKVLRAVLADKSDIGVVVDEDWRPYWEARHGDSLIDTESLVVGKGGNIIELGKADPPPEKAKLRYVGLIKLSRKGVEQLKRVYEGNPVLFDTSYMTDLLRAIIDAGFRVDPIVVRHGWLEFDTSEDYEKMTVLLESNKLAPLFRI</sequence>
<dbReference type="InterPro" id="IPR050065">
    <property type="entry name" value="GlmU-like"/>
</dbReference>
<dbReference type="EMBL" id="MHRI01000030">
    <property type="protein sequence ID" value="OHA20374.1"/>
    <property type="molecule type" value="Genomic_DNA"/>
</dbReference>
<dbReference type="InterPro" id="IPR029044">
    <property type="entry name" value="Nucleotide-diphossugar_trans"/>
</dbReference>
<protein>
    <recommendedName>
        <fullName evidence="3">MobA-like NTP transferase domain-containing protein</fullName>
    </recommendedName>
</protein>
<dbReference type="SUPFAM" id="SSF53448">
    <property type="entry name" value="Nucleotide-diphospho-sugar transferases"/>
    <property type="match status" value="1"/>
</dbReference>
<dbReference type="Proteomes" id="UP000178121">
    <property type="component" value="Unassembled WGS sequence"/>
</dbReference>
<organism evidence="4 5">
    <name type="scientific">Candidatus Taylorbacteria bacterium RIFCSPHIGHO2_01_FULL_51_15</name>
    <dbReference type="NCBI Taxonomy" id="1802304"/>
    <lineage>
        <taxon>Bacteria</taxon>
        <taxon>Candidatus Tayloriibacteriota</taxon>
    </lineage>
</organism>
<name>A0A1G2M9F6_9BACT</name>